<protein>
    <submittedName>
        <fullName evidence="2">DNA-binding protein</fullName>
    </submittedName>
</protein>
<comment type="caution">
    <text evidence="2">The sequence shown here is derived from an EMBL/GenBank/DDBJ whole genome shotgun (WGS) entry which is preliminary data.</text>
</comment>
<evidence type="ECO:0000259" key="1">
    <source>
        <dbReference type="PROSITE" id="PS51742"/>
    </source>
</evidence>
<dbReference type="CDD" id="cd11378">
    <property type="entry name" value="DUF296"/>
    <property type="match status" value="1"/>
</dbReference>
<organism evidence="2 3">
    <name type="scientific">Candidatus Brocadia sapporoensis</name>
    <dbReference type="NCBI Taxonomy" id="392547"/>
    <lineage>
        <taxon>Bacteria</taxon>
        <taxon>Pseudomonadati</taxon>
        <taxon>Planctomycetota</taxon>
        <taxon>Candidatus Brocadiia</taxon>
        <taxon>Candidatus Brocadiales</taxon>
        <taxon>Candidatus Brocadiaceae</taxon>
        <taxon>Candidatus Brocadia</taxon>
    </lineage>
</organism>
<sequence length="144" mass="15870">MKYQVGKIGRVIAAKFEDKEDVLGNLCSIAKKEDVRAAAFYLLGGMREGKIVVGPEKDELPPAPIWRALGESHEVVGFGTIFYQNNEPKVHCHAAFGKKDTVKVGCLRENSQTYLVLEAVIIELDGIDAVREFDPVTGLNILKL</sequence>
<dbReference type="GO" id="GO:0003677">
    <property type="term" value="F:DNA binding"/>
    <property type="evidence" value="ECO:0007669"/>
    <property type="project" value="UniProtKB-KW"/>
</dbReference>
<accession>A0A1V6M2V2</accession>
<dbReference type="EMBL" id="MJUW02000021">
    <property type="protein sequence ID" value="OQD46715.1"/>
    <property type="molecule type" value="Genomic_DNA"/>
</dbReference>
<dbReference type="Gene3D" id="3.30.1330.80">
    <property type="entry name" value="Hypothetical protein, similar to alpha- acetolactate decarboxylase, domain 2"/>
    <property type="match status" value="1"/>
</dbReference>
<keyword evidence="3" id="KW-1185">Reference proteome</keyword>
<name>A0A1V6M2V2_9BACT</name>
<proteinExistence type="predicted"/>
<gene>
    <name evidence="2" type="ORF">BIY37_01505</name>
</gene>
<reference evidence="2 3" key="1">
    <citation type="journal article" date="2016" name="Genome Announc.">
        <title>Draft Genome Sequence of the Anaerobic Ammonium-Oxidizing Bacterium 'Candidatus Brocadia sp. 40'.</title>
        <authorList>
            <person name="Ali M."/>
            <person name="Haroon M.F."/>
            <person name="Narita Y."/>
            <person name="Zhang L."/>
            <person name="Rangel Shaw D."/>
            <person name="Okabe S."/>
            <person name="Saikaly P.E."/>
        </authorList>
    </citation>
    <scope>NUCLEOTIDE SEQUENCE [LARGE SCALE GENOMIC DNA]</scope>
    <source>
        <strain evidence="2 3">40</strain>
    </source>
</reference>
<dbReference type="Proteomes" id="UP000242219">
    <property type="component" value="Unassembled WGS sequence"/>
</dbReference>
<evidence type="ECO:0000313" key="2">
    <source>
        <dbReference type="EMBL" id="OQD46715.1"/>
    </source>
</evidence>
<dbReference type="PANTHER" id="PTHR34988">
    <property type="entry name" value="PROTEIN, PUTATIVE-RELATED"/>
    <property type="match status" value="1"/>
</dbReference>
<dbReference type="RefSeq" id="WP_070066077.1">
    <property type="nucleotide sequence ID" value="NZ_MJUW02000021.1"/>
</dbReference>
<keyword evidence="2" id="KW-0238">DNA-binding</keyword>
<dbReference type="AlphaFoldDB" id="A0A1V6M2V2"/>
<evidence type="ECO:0000313" key="3">
    <source>
        <dbReference type="Proteomes" id="UP000242219"/>
    </source>
</evidence>
<dbReference type="InterPro" id="IPR005175">
    <property type="entry name" value="PPC_dom"/>
</dbReference>
<dbReference type="SUPFAM" id="SSF117856">
    <property type="entry name" value="AF0104/ALDC/Ptd012-like"/>
    <property type="match status" value="1"/>
</dbReference>
<dbReference type="Pfam" id="PF03479">
    <property type="entry name" value="PCC"/>
    <property type="match status" value="1"/>
</dbReference>
<feature type="domain" description="PPC" evidence="1">
    <location>
        <begin position="6"/>
        <end position="144"/>
    </location>
</feature>
<dbReference type="PANTHER" id="PTHR34988:SF1">
    <property type="entry name" value="DNA-BINDING PROTEIN"/>
    <property type="match status" value="1"/>
</dbReference>
<dbReference type="PROSITE" id="PS51742">
    <property type="entry name" value="PPC"/>
    <property type="match status" value="1"/>
</dbReference>